<proteinExistence type="predicted"/>
<dbReference type="OrthoDB" id="303107at2759"/>
<organism evidence="1 2">
    <name type="scientific">Hymenoscyphus albidus</name>
    <dbReference type="NCBI Taxonomy" id="595503"/>
    <lineage>
        <taxon>Eukaryota</taxon>
        <taxon>Fungi</taxon>
        <taxon>Dikarya</taxon>
        <taxon>Ascomycota</taxon>
        <taxon>Pezizomycotina</taxon>
        <taxon>Leotiomycetes</taxon>
        <taxon>Helotiales</taxon>
        <taxon>Helotiaceae</taxon>
        <taxon>Hymenoscyphus</taxon>
    </lineage>
</organism>
<evidence type="ECO:0000313" key="1">
    <source>
        <dbReference type="EMBL" id="CAG8973422.1"/>
    </source>
</evidence>
<evidence type="ECO:0000313" key="2">
    <source>
        <dbReference type="Proteomes" id="UP000701801"/>
    </source>
</evidence>
<dbReference type="AlphaFoldDB" id="A0A9N9LII7"/>
<keyword evidence="2" id="KW-1185">Reference proteome</keyword>
<gene>
    <name evidence="1" type="ORF">HYALB_00006448</name>
</gene>
<dbReference type="EMBL" id="CAJVRM010000069">
    <property type="protein sequence ID" value="CAG8973422.1"/>
    <property type="molecule type" value="Genomic_DNA"/>
</dbReference>
<name>A0A9N9LII7_9HELO</name>
<sequence>MESTLKEAQPTNDFHHDPFSSLGFLYIKNTYEIIQTGHRQIKLAGLVHEYPRQPRLLDLSMVNKTIQVFARELGSLLPDDIHCDSLLQSHEMENTQLSLMMLFNHILGECEDDHNKLTEIYHRWIHRVEPEALIQSLIMAAVKGWVFETDCSIFSGPKEKPLLSKYQEIIQDCSSWDELRNLDIAAHYCLMETRDFCENVISHKASELACNLSKILAPLFIDPLDEIASTDLESWGHSSGTVEERKFRIGDSV</sequence>
<protein>
    <submittedName>
        <fullName evidence="1">Uncharacterized protein</fullName>
    </submittedName>
</protein>
<accession>A0A9N9LII7</accession>
<dbReference type="Proteomes" id="UP000701801">
    <property type="component" value="Unassembled WGS sequence"/>
</dbReference>
<comment type="caution">
    <text evidence="1">The sequence shown here is derived from an EMBL/GenBank/DDBJ whole genome shotgun (WGS) entry which is preliminary data.</text>
</comment>
<reference evidence="1" key="1">
    <citation type="submission" date="2021-07" db="EMBL/GenBank/DDBJ databases">
        <authorList>
            <person name="Durling M."/>
        </authorList>
    </citation>
    <scope>NUCLEOTIDE SEQUENCE</scope>
</reference>